<dbReference type="PANTHER" id="PTHR22946">
    <property type="entry name" value="DIENELACTONE HYDROLASE DOMAIN-CONTAINING PROTEIN-RELATED"/>
    <property type="match status" value="1"/>
</dbReference>
<dbReference type="SUPFAM" id="SSF53474">
    <property type="entry name" value="alpha/beta-Hydrolases"/>
    <property type="match status" value="1"/>
</dbReference>
<dbReference type="Gene3D" id="3.40.50.1820">
    <property type="entry name" value="alpha/beta hydrolase"/>
    <property type="match status" value="1"/>
</dbReference>
<evidence type="ECO:0000256" key="1">
    <source>
        <dbReference type="ARBA" id="ARBA00008645"/>
    </source>
</evidence>
<dbReference type="Gene3D" id="1.20.1440.110">
    <property type="entry name" value="acylaminoacyl peptidase"/>
    <property type="match status" value="1"/>
</dbReference>
<keyword evidence="2" id="KW-0614">Plasmid</keyword>
<dbReference type="Proteomes" id="UP001299970">
    <property type="component" value="Unassembled WGS sequence"/>
</dbReference>
<evidence type="ECO:0000313" key="3">
    <source>
        <dbReference type="Proteomes" id="UP001299970"/>
    </source>
</evidence>
<accession>A0ABS9T7A0</accession>
<dbReference type="PANTHER" id="PTHR22946:SF12">
    <property type="entry name" value="CONIDIAL PIGMENT BIOSYNTHESIS PROTEIN AYG1 (AFU_ORTHOLOGUE AFUA_2G17550)"/>
    <property type="match status" value="1"/>
</dbReference>
<protein>
    <recommendedName>
        <fullName evidence="4">Dipeptidyl aminopeptidase</fullName>
    </recommendedName>
</protein>
<dbReference type="InterPro" id="IPR029058">
    <property type="entry name" value="AB_hydrolase_fold"/>
</dbReference>
<name>A0ABS9T7A0_9PSEU</name>
<evidence type="ECO:0008006" key="4">
    <source>
        <dbReference type="Google" id="ProtNLM"/>
    </source>
</evidence>
<keyword evidence="3" id="KW-1185">Reference proteome</keyword>
<sequence>MTTSQSVRPAATGSRALTGGFFADTDFDFETRLALGATAYGVGDPGSVLATVNGIADGDWRGWFSAWTHRGDQFAALGVASAADPPGAMWAHLSASAAYSRALAAVDGLPAGEAADLMLPTFRSSRRSWNAMIDSSGGRFVRVEIPYEGATLPGYLLRPDSSGAPRPTFVMTNGSDGALTGLWSSGAAEALARGWNAFVYDGPGQQSLLFERGVTFRPDWEAVLTPVVDVLVDRADVDAQALTAYGISQAGYWLPRALAFEHRFVAAVADPGVVDVSASWMSYMPPEMIALLDNGQKDTFNAYMAEAAGQDPALERTFAFRARPYGIDDSFDLFTAVRTYQLRDVAARIRTPLLITDPEDEQFWPGQSKQLAGLLKAPHELAPFSVADGANFHCQPLAPRRTAQRIFSWLSMHLDATRTR</sequence>
<gene>
    <name evidence="2" type="ORF">MMF94_01765</name>
</gene>
<organism evidence="2 3">
    <name type="scientific">Pseudonocardia alaniniphila</name>
    <dbReference type="NCBI Taxonomy" id="75291"/>
    <lineage>
        <taxon>Bacteria</taxon>
        <taxon>Bacillati</taxon>
        <taxon>Actinomycetota</taxon>
        <taxon>Actinomycetes</taxon>
        <taxon>Pseudonocardiales</taxon>
        <taxon>Pseudonocardiaceae</taxon>
        <taxon>Pseudonocardia</taxon>
    </lineage>
</organism>
<comment type="similarity">
    <text evidence="1">Belongs to the AB hydrolase superfamily.</text>
</comment>
<geneLocation type="plasmid" evidence="2">
    <name>unnamed</name>
</geneLocation>
<evidence type="ECO:0000313" key="2">
    <source>
        <dbReference type="EMBL" id="MCH6164394.1"/>
    </source>
</evidence>
<dbReference type="InterPro" id="IPR050261">
    <property type="entry name" value="FrsA_esterase"/>
</dbReference>
<dbReference type="EMBL" id="JAKXMK010000002">
    <property type="protein sequence ID" value="MCH6164394.1"/>
    <property type="molecule type" value="Genomic_DNA"/>
</dbReference>
<dbReference type="RefSeq" id="WP_241034594.1">
    <property type="nucleotide sequence ID" value="NZ_BAAAJF010000034.1"/>
</dbReference>
<comment type="caution">
    <text evidence="2">The sequence shown here is derived from an EMBL/GenBank/DDBJ whole genome shotgun (WGS) entry which is preliminary data.</text>
</comment>
<reference evidence="2 3" key="1">
    <citation type="submission" date="2022-03" db="EMBL/GenBank/DDBJ databases">
        <title>Pseudonocardia alaer sp. nov., a novel actinomycete isolated from reed forest soil.</title>
        <authorList>
            <person name="Wang L."/>
        </authorList>
    </citation>
    <scope>NUCLEOTIDE SEQUENCE [LARGE SCALE GENOMIC DNA]</scope>
    <source>
        <strain evidence="2 3">Y-16303</strain>
        <plasmid evidence="2">unnamed</plasmid>
    </source>
</reference>
<proteinExistence type="inferred from homology"/>